<dbReference type="AlphaFoldDB" id="A0A1W4WQ65"/>
<evidence type="ECO:0000313" key="2">
    <source>
        <dbReference type="Proteomes" id="UP000192223"/>
    </source>
</evidence>
<sequence>MTSTSKGTISEKSIKNQISSISLGSLELGNPKLKSYIEDEIKHQIIVSIREEIIENALNEIYNKYIDNQSVKFVVHCACNALEKIVDLYFYHHDHGQPYYDNHPAWTPDVPPNSSTPDSWAPQYTPMGPKQDISEIDLPEFVPFQEAVPIYSKTKLERSDADGSSESINEIVPESLGSSEGLPPQLDLISITESKKHPSLASLFTTIKTGPKSSLPISYEKVKKKAGKERSEFTPEKICPPYKSGLPTMRVEPVFKEVDEDEEEAAAKKGKNKPASKK</sequence>
<dbReference type="InParanoid" id="A0A1W4WQ65"/>
<reference evidence="3" key="1">
    <citation type="submission" date="2025-08" db="UniProtKB">
        <authorList>
            <consortium name="RefSeq"/>
        </authorList>
    </citation>
    <scope>IDENTIFICATION</scope>
    <source>
        <tissue evidence="3">Entire body</tissue>
    </source>
</reference>
<dbReference type="RefSeq" id="XP_018322180.1">
    <property type="nucleotide sequence ID" value="XM_018466678.1"/>
</dbReference>
<accession>A0A1W4WQ65</accession>
<protein>
    <submittedName>
        <fullName evidence="3">Uncharacterized protein LOC108734910 isoform X1</fullName>
    </submittedName>
</protein>
<evidence type="ECO:0000256" key="1">
    <source>
        <dbReference type="SAM" id="MobiDB-lite"/>
    </source>
</evidence>
<organism evidence="2 3">
    <name type="scientific">Agrilus planipennis</name>
    <name type="common">Emerald ash borer</name>
    <name type="synonym">Agrilus marcopoli</name>
    <dbReference type="NCBI Taxonomy" id="224129"/>
    <lineage>
        <taxon>Eukaryota</taxon>
        <taxon>Metazoa</taxon>
        <taxon>Ecdysozoa</taxon>
        <taxon>Arthropoda</taxon>
        <taxon>Hexapoda</taxon>
        <taxon>Insecta</taxon>
        <taxon>Pterygota</taxon>
        <taxon>Neoptera</taxon>
        <taxon>Endopterygota</taxon>
        <taxon>Coleoptera</taxon>
        <taxon>Polyphaga</taxon>
        <taxon>Elateriformia</taxon>
        <taxon>Buprestoidea</taxon>
        <taxon>Buprestidae</taxon>
        <taxon>Agrilinae</taxon>
        <taxon>Agrilus</taxon>
    </lineage>
</organism>
<feature type="compositionally biased region" description="Basic residues" evidence="1">
    <location>
        <begin position="268"/>
        <end position="278"/>
    </location>
</feature>
<proteinExistence type="predicted"/>
<gene>
    <name evidence="3" type="primary">LOC108734910</name>
</gene>
<feature type="region of interest" description="Disordered" evidence="1">
    <location>
        <begin position="254"/>
        <end position="278"/>
    </location>
</feature>
<dbReference type="STRING" id="224129.A0A1W4WQ65"/>
<name>A0A1W4WQ65_AGRPL</name>
<dbReference type="Proteomes" id="UP000192223">
    <property type="component" value="Unplaced"/>
</dbReference>
<evidence type="ECO:0000313" key="3">
    <source>
        <dbReference type="RefSeq" id="XP_018322180.1"/>
    </source>
</evidence>
<dbReference type="OrthoDB" id="268799at2759"/>
<dbReference type="GeneID" id="108734910"/>
<dbReference type="KEGG" id="apln:108734910"/>
<keyword evidence="2" id="KW-1185">Reference proteome</keyword>